<keyword evidence="2" id="KW-1185">Reference proteome</keyword>
<reference evidence="1 2" key="1">
    <citation type="submission" date="2018-06" db="EMBL/GenBank/DDBJ databases">
        <title>Paenibacillus imtechensis sp. nov.</title>
        <authorList>
            <person name="Pinnaka A.K."/>
            <person name="Singh H."/>
            <person name="Kaur M."/>
        </authorList>
    </citation>
    <scope>NUCLEOTIDE SEQUENCE [LARGE SCALE GENOMIC DNA]</scope>
    <source>
        <strain evidence="1 2">SMB1</strain>
    </source>
</reference>
<proteinExistence type="predicted"/>
<sequence length="95" mass="10336">MQQLVNEVIGHLSVSQQQMARVLEAERHVAVRVAQVVNSLPDTHPDFGGFDGLLESSATVCKSVVAYLNGLADLQETLADHLSSIMKEMEGTDEE</sequence>
<comment type="caution">
    <text evidence="1">The sequence shown here is derived from an EMBL/GenBank/DDBJ whole genome shotgun (WGS) entry which is preliminary data.</text>
</comment>
<evidence type="ECO:0000313" key="2">
    <source>
        <dbReference type="Proteomes" id="UP000249522"/>
    </source>
</evidence>
<dbReference type="OrthoDB" id="2624347at2"/>
<accession>A0A2W1LJQ8</accession>
<dbReference type="EMBL" id="QKRB01000045">
    <property type="protein sequence ID" value="PZD95135.1"/>
    <property type="molecule type" value="Genomic_DNA"/>
</dbReference>
<dbReference type="Proteomes" id="UP000249522">
    <property type="component" value="Unassembled WGS sequence"/>
</dbReference>
<name>A0A2W1LJQ8_9BACL</name>
<dbReference type="RefSeq" id="WP_111147435.1">
    <property type="nucleotide sequence ID" value="NZ_QKRB01000045.1"/>
</dbReference>
<protein>
    <submittedName>
        <fullName evidence="1">Nucleoside-diphosphate sugar epimerase</fullName>
    </submittedName>
</protein>
<dbReference type="AlphaFoldDB" id="A0A2W1LJQ8"/>
<evidence type="ECO:0000313" key="1">
    <source>
        <dbReference type="EMBL" id="PZD95135.1"/>
    </source>
</evidence>
<gene>
    <name evidence="1" type="ORF">DNH61_14720</name>
</gene>
<organism evidence="1 2">
    <name type="scientific">Paenibacillus sambharensis</name>
    <dbReference type="NCBI Taxonomy" id="1803190"/>
    <lineage>
        <taxon>Bacteria</taxon>
        <taxon>Bacillati</taxon>
        <taxon>Bacillota</taxon>
        <taxon>Bacilli</taxon>
        <taxon>Bacillales</taxon>
        <taxon>Paenibacillaceae</taxon>
        <taxon>Paenibacillus</taxon>
    </lineage>
</organism>